<name>A0A9P5NEQ8_GYMJU</name>
<dbReference type="AlphaFoldDB" id="A0A9P5NEQ8"/>
<evidence type="ECO:0000256" key="1">
    <source>
        <dbReference type="ARBA" id="ARBA00005234"/>
    </source>
</evidence>
<keyword evidence="6" id="KW-1185">Reference proteome</keyword>
<feature type="non-terminal residue" evidence="5">
    <location>
        <position position="208"/>
    </location>
</feature>
<gene>
    <name evidence="5" type="ORF">CPB84DRAFT_1632094</name>
</gene>
<dbReference type="Gene3D" id="3.40.395.10">
    <property type="entry name" value="Adenoviral Proteinase, Chain A"/>
    <property type="match status" value="1"/>
</dbReference>
<dbReference type="GO" id="GO:0019783">
    <property type="term" value="F:ubiquitin-like protein peptidase activity"/>
    <property type="evidence" value="ECO:0007669"/>
    <property type="project" value="UniProtKB-ARBA"/>
</dbReference>
<dbReference type="OrthoDB" id="2979847at2759"/>
<protein>
    <recommendedName>
        <fullName evidence="4">Ubiquitin-like protease family profile domain-containing protein</fullName>
    </recommendedName>
</protein>
<dbReference type="SUPFAM" id="SSF54001">
    <property type="entry name" value="Cysteine proteinases"/>
    <property type="match status" value="1"/>
</dbReference>
<evidence type="ECO:0000313" key="5">
    <source>
        <dbReference type="EMBL" id="KAF8879417.1"/>
    </source>
</evidence>
<accession>A0A9P5NEQ8</accession>
<evidence type="ECO:0000256" key="3">
    <source>
        <dbReference type="ARBA" id="ARBA00022801"/>
    </source>
</evidence>
<dbReference type="PROSITE" id="PS50600">
    <property type="entry name" value="ULP_PROTEASE"/>
    <property type="match status" value="1"/>
</dbReference>
<dbReference type="GO" id="GO:0006508">
    <property type="term" value="P:proteolysis"/>
    <property type="evidence" value="ECO:0007669"/>
    <property type="project" value="UniProtKB-KW"/>
</dbReference>
<feature type="non-terminal residue" evidence="5">
    <location>
        <position position="1"/>
    </location>
</feature>
<reference evidence="5" key="1">
    <citation type="submission" date="2020-11" db="EMBL/GenBank/DDBJ databases">
        <authorList>
            <consortium name="DOE Joint Genome Institute"/>
            <person name="Ahrendt S."/>
            <person name="Riley R."/>
            <person name="Andreopoulos W."/>
            <person name="LaButti K."/>
            <person name="Pangilinan J."/>
            <person name="Ruiz-duenas F.J."/>
            <person name="Barrasa J.M."/>
            <person name="Sanchez-Garcia M."/>
            <person name="Camarero S."/>
            <person name="Miyauchi S."/>
            <person name="Serrano A."/>
            <person name="Linde D."/>
            <person name="Babiker R."/>
            <person name="Drula E."/>
            <person name="Ayuso-Fernandez I."/>
            <person name="Pacheco R."/>
            <person name="Padilla G."/>
            <person name="Ferreira P."/>
            <person name="Barriuso J."/>
            <person name="Kellner H."/>
            <person name="Castanera R."/>
            <person name="Alfaro M."/>
            <person name="Ramirez L."/>
            <person name="Pisabarro A.G."/>
            <person name="Kuo A."/>
            <person name="Tritt A."/>
            <person name="Lipzen A."/>
            <person name="He G."/>
            <person name="Yan M."/>
            <person name="Ng V."/>
            <person name="Cullen D."/>
            <person name="Martin F."/>
            <person name="Rosso M.-N."/>
            <person name="Henrissat B."/>
            <person name="Hibbett D."/>
            <person name="Martinez A.T."/>
            <person name="Grigoriev I.V."/>
        </authorList>
    </citation>
    <scope>NUCLEOTIDE SEQUENCE</scope>
    <source>
        <strain evidence="5">AH 44721</strain>
    </source>
</reference>
<feature type="domain" description="Ubiquitin-like protease family profile" evidence="4">
    <location>
        <begin position="7"/>
        <end position="198"/>
    </location>
</feature>
<dbReference type="Proteomes" id="UP000724874">
    <property type="component" value="Unassembled WGS sequence"/>
</dbReference>
<keyword evidence="3" id="KW-0378">Hydrolase</keyword>
<dbReference type="InterPro" id="IPR038765">
    <property type="entry name" value="Papain-like_cys_pep_sf"/>
</dbReference>
<evidence type="ECO:0000313" key="6">
    <source>
        <dbReference type="Proteomes" id="UP000724874"/>
    </source>
</evidence>
<dbReference type="GO" id="GO:0008234">
    <property type="term" value="F:cysteine-type peptidase activity"/>
    <property type="evidence" value="ECO:0007669"/>
    <property type="project" value="InterPro"/>
</dbReference>
<dbReference type="EMBL" id="JADNYJ010000149">
    <property type="protein sequence ID" value="KAF8879417.1"/>
    <property type="molecule type" value="Genomic_DNA"/>
</dbReference>
<dbReference type="InterPro" id="IPR003653">
    <property type="entry name" value="Peptidase_C48_C"/>
</dbReference>
<comment type="caution">
    <text evidence="5">The sequence shown here is derived from an EMBL/GenBank/DDBJ whole genome shotgun (WGS) entry which is preliminary data.</text>
</comment>
<sequence length="208" mass="24045">KVKGFPASVTTDTLAAYATKDWLKDEHENQMLYLLEHQLTRSQNNDGIHISNTFFFMKLMEIYHQPDHNEHYLNYANLAWLRNLGQELGTGVLDKLTSIVNIGENHWIAVVVDFQSAEILYGDSLGSTITEEFEETLTWWTFHHTAQHFPVKNLPIMHQRDGYSCSLLTWNALASKLLPEQYSLMDSGSVADKRLKVFLQIIEHHNEK</sequence>
<comment type="similarity">
    <text evidence="1">Belongs to the peptidase C48 family.</text>
</comment>
<evidence type="ECO:0000256" key="2">
    <source>
        <dbReference type="ARBA" id="ARBA00022670"/>
    </source>
</evidence>
<evidence type="ECO:0000259" key="4">
    <source>
        <dbReference type="PROSITE" id="PS50600"/>
    </source>
</evidence>
<keyword evidence="2" id="KW-0645">Protease</keyword>
<organism evidence="5 6">
    <name type="scientific">Gymnopilus junonius</name>
    <name type="common">Spectacular rustgill mushroom</name>
    <name type="synonym">Gymnopilus spectabilis subsp. junonius</name>
    <dbReference type="NCBI Taxonomy" id="109634"/>
    <lineage>
        <taxon>Eukaryota</taxon>
        <taxon>Fungi</taxon>
        <taxon>Dikarya</taxon>
        <taxon>Basidiomycota</taxon>
        <taxon>Agaricomycotina</taxon>
        <taxon>Agaricomycetes</taxon>
        <taxon>Agaricomycetidae</taxon>
        <taxon>Agaricales</taxon>
        <taxon>Agaricineae</taxon>
        <taxon>Hymenogastraceae</taxon>
        <taxon>Gymnopilus</taxon>
    </lineage>
</organism>
<proteinExistence type="inferred from homology"/>
<dbReference type="Pfam" id="PF02902">
    <property type="entry name" value="Peptidase_C48"/>
    <property type="match status" value="1"/>
</dbReference>